<keyword evidence="2" id="KW-1185">Reference proteome</keyword>
<reference evidence="1 2" key="1">
    <citation type="submission" date="2018-06" db="EMBL/GenBank/DDBJ databases">
        <title>A transcriptomic atlas of mushroom development highlights an independent origin of complex multicellularity.</title>
        <authorList>
            <consortium name="DOE Joint Genome Institute"/>
            <person name="Krizsan K."/>
            <person name="Almasi E."/>
            <person name="Merenyi Z."/>
            <person name="Sahu N."/>
            <person name="Viragh M."/>
            <person name="Koszo T."/>
            <person name="Mondo S."/>
            <person name="Kiss B."/>
            <person name="Balint B."/>
            <person name="Kues U."/>
            <person name="Barry K."/>
            <person name="Hegedus J.C."/>
            <person name="Henrissat B."/>
            <person name="Johnson J."/>
            <person name="Lipzen A."/>
            <person name="Ohm R."/>
            <person name="Nagy I."/>
            <person name="Pangilinan J."/>
            <person name="Yan J."/>
            <person name="Xiong Y."/>
            <person name="Grigoriev I.V."/>
            <person name="Hibbett D.S."/>
            <person name="Nagy L.G."/>
        </authorList>
    </citation>
    <scope>NUCLEOTIDE SEQUENCE [LARGE SCALE GENOMIC DNA]</scope>
    <source>
        <strain evidence="1 2">SZMC22713</strain>
    </source>
</reference>
<evidence type="ECO:0000313" key="2">
    <source>
        <dbReference type="Proteomes" id="UP000294933"/>
    </source>
</evidence>
<dbReference type="STRING" id="50990.A0A4Y7Q6F0"/>
<gene>
    <name evidence="1" type="ORF">BD410DRAFT_259567</name>
</gene>
<dbReference type="OrthoDB" id="2690041at2759"/>
<dbReference type="Proteomes" id="UP000294933">
    <property type="component" value="Unassembled WGS sequence"/>
</dbReference>
<dbReference type="SUPFAM" id="SSF53098">
    <property type="entry name" value="Ribonuclease H-like"/>
    <property type="match status" value="1"/>
</dbReference>
<protein>
    <recommendedName>
        <fullName evidence="3">hAT-like transposase RNase-H fold domain-containing protein</fullName>
    </recommendedName>
</protein>
<dbReference type="EMBL" id="ML170175">
    <property type="protein sequence ID" value="TDL22400.1"/>
    <property type="molecule type" value="Genomic_DNA"/>
</dbReference>
<name>A0A4Y7Q6F0_9AGAM</name>
<dbReference type="AlphaFoldDB" id="A0A4Y7Q6F0"/>
<evidence type="ECO:0000313" key="1">
    <source>
        <dbReference type="EMBL" id="TDL22400.1"/>
    </source>
</evidence>
<accession>A0A4Y7Q6F0</accession>
<dbReference type="VEuPathDB" id="FungiDB:BD410DRAFT_259567"/>
<sequence>MVVRWSSTCMMLVRAVQLRPFMENFIFELARSESDKNKSKKLYDLILTDDEWDRVELMKKILACASRSQQAFSSDTHPTLAKAIPAIEGLHRSWEKRSTDDRYAPFHHALLAGMDKINKYYERTEDSDAYIFSMILDPAQDMAEEIFSRRWKDLSGELR</sequence>
<dbReference type="InterPro" id="IPR012337">
    <property type="entry name" value="RNaseH-like_sf"/>
</dbReference>
<evidence type="ECO:0008006" key="3">
    <source>
        <dbReference type="Google" id="ProtNLM"/>
    </source>
</evidence>
<organism evidence="1 2">
    <name type="scientific">Rickenella mellea</name>
    <dbReference type="NCBI Taxonomy" id="50990"/>
    <lineage>
        <taxon>Eukaryota</taxon>
        <taxon>Fungi</taxon>
        <taxon>Dikarya</taxon>
        <taxon>Basidiomycota</taxon>
        <taxon>Agaricomycotina</taxon>
        <taxon>Agaricomycetes</taxon>
        <taxon>Hymenochaetales</taxon>
        <taxon>Rickenellaceae</taxon>
        <taxon>Rickenella</taxon>
    </lineage>
</organism>
<proteinExistence type="predicted"/>